<reference evidence="8 9" key="1">
    <citation type="submission" date="2022-08" db="EMBL/GenBank/DDBJ databases">
        <title>Bacterial and archaeal communities from various locations to study Microbial Dark Matter (Phase II).</title>
        <authorList>
            <person name="Stepanauskas R."/>
        </authorList>
    </citation>
    <scope>NUCLEOTIDE SEQUENCE [LARGE SCALE GENOMIC DNA]</scope>
    <source>
        <strain evidence="8 9">PD1</strain>
    </source>
</reference>
<dbReference type="Pfam" id="PF02085">
    <property type="entry name" value="Cytochrom_CIII"/>
    <property type="match status" value="1"/>
</dbReference>
<keyword evidence="5" id="KW-0408">Iron</keyword>
<dbReference type="SUPFAM" id="SSF48695">
    <property type="entry name" value="Multiheme cytochromes"/>
    <property type="match status" value="1"/>
</dbReference>
<sequence>MARLVAAMEFVAGFLFVTLLAVIVPARENKVEQPLPFDHKKHVEAGWECINCHPFADHQKFAGLPQAQECVECHKTEMPKYPENKKMREITELLEKEYIAKGREIPWQVVHKVKDYVYFSHQRHVTLGKIECTECHVGVDKMTEPVSKPLFPLPKYPQMFAYNESVRKMQWCWNCHEEKKVTTDCNACHH</sequence>
<organism evidence="8 9">
    <name type="scientific">Candidatus Fervidibacter sacchari</name>
    <dbReference type="NCBI Taxonomy" id="1448929"/>
    <lineage>
        <taxon>Bacteria</taxon>
        <taxon>Candidatus Fervidibacterota</taxon>
        <taxon>Candidatus Fervidibacter</taxon>
    </lineage>
</organism>
<name>A0ABT2EKA0_9BACT</name>
<evidence type="ECO:0000313" key="8">
    <source>
        <dbReference type="EMBL" id="MCS3918380.1"/>
    </source>
</evidence>
<gene>
    <name evidence="8" type="ORF">M2350_000777</name>
</gene>
<evidence type="ECO:0000256" key="2">
    <source>
        <dbReference type="ARBA" id="ARBA00022617"/>
    </source>
</evidence>
<evidence type="ECO:0000256" key="5">
    <source>
        <dbReference type="ARBA" id="ARBA00023004"/>
    </source>
</evidence>
<comment type="caution">
    <text evidence="8">The sequence shown here is derived from an EMBL/GenBank/DDBJ whole genome shotgun (WGS) entry which is preliminary data.</text>
</comment>
<keyword evidence="2" id="KW-0349">Heme</keyword>
<keyword evidence="1" id="KW-0813">Transport</keyword>
<protein>
    <recommendedName>
        <fullName evidence="10">Cytochrome c7-like domain-containing protein</fullName>
    </recommendedName>
</protein>
<dbReference type="EMBL" id="JANUCP010000001">
    <property type="protein sequence ID" value="MCS3918380.1"/>
    <property type="molecule type" value="Genomic_DNA"/>
</dbReference>
<feature type="domain" description="Class III cytochrome C" evidence="6">
    <location>
        <begin position="27"/>
        <end position="80"/>
    </location>
</feature>
<keyword evidence="3" id="KW-0479">Metal-binding</keyword>
<dbReference type="PANTHER" id="PTHR39425">
    <property type="entry name" value="LIPOPROTEIN CYTOCHROME C"/>
    <property type="match status" value="1"/>
</dbReference>
<evidence type="ECO:0000256" key="1">
    <source>
        <dbReference type="ARBA" id="ARBA00022448"/>
    </source>
</evidence>
<dbReference type="Gene3D" id="3.90.10.10">
    <property type="entry name" value="Cytochrome C3"/>
    <property type="match status" value="2"/>
</dbReference>
<evidence type="ECO:0008006" key="10">
    <source>
        <dbReference type="Google" id="ProtNLM"/>
    </source>
</evidence>
<keyword evidence="4" id="KW-0249">Electron transport</keyword>
<evidence type="ECO:0000256" key="4">
    <source>
        <dbReference type="ARBA" id="ARBA00022982"/>
    </source>
</evidence>
<dbReference type="RefSeq" id="WP_259094104.1">
    <property type="nucleotide sequence ID" value="NZ_CP130454.1"/>
</dbReference>
<dbReference type="InterPro" id="IPR029467">
    <property type="entry name" value="Cyt_c7-like"/>
</dbReference>
<accession>A0ABT2EKA0</accession>
<dbReference type="CDD" id="cd08168">
    <property type="entry name" value="Cytochrom_C3"/>
    <property type="match status" value="2"/>
</dbReference>
<evidence type="ECO:0000313" key="9">
    <source>
        <dbReference type="Proteomes" id="UP001204798"/>
    </source>
</evidence>
<evidence type="ECO:0000256" key="3">
    <source>
        <dbReference type="ARBA" id="ARBA00022723"/>
    </source>
</evidence>
<dbReference type="InterPro" id="IPR036280">
    <property type="entry name" value="Multihaem_cyt_sf"/>
</dbReference>
<keyword evidence="9" id="KW-1185">Reference proteome</keyword>
<evidence type="ECO:0000259" key="7">
    <source>
        <dbReference type="Pfam" id="PF14522"/>
    </source>
</evidence>
<feature type="domain" description="Cytochrome c7-like" evidence="7">
    <location>
        <begin position="117"/>
        <end position="190"/>
    </location>
</feature>
<dbReference type="Pfam" id="PF14522">
    <property type="entry name" value="Cytochrome_C7"/>
    <property type="match status" value="1"/>
</dbReference>
<proteinExistence type="predicted"/>
<dbReference type="InterPro" id="IPR020942">
    <property type="entry name" value="Cyt_c_III_dom"/>
</dbReference>
<dbReference type="Proteomes" id="UP001204798">
    <property type="component" value="Unassembled WGS sequence"/>
</dbReference>
<evidence type="ECO:0000259" key="6">
    <source>
        <dbReference type="Pfam" id="PF02085"/>
    </source>
</evidence>
<dbReference type="PANTHER" id="PTHR39425:SF1">
    <property type="entry name" value="CYTOCHROME C7-LIKE DOMAIN-CONTAINING PROTEIN"/>
    <property type="match status" value="1"/>
</dbReference>